<sequence>MNAAALAPVVCLSYLAAADLWTVPRYPDANSGAVITAVEQSIAADAPMTAAVLAALGHPTLLLTNRVGDDPAGQRITCWLAERGITTTAGSRRGVTTPHITVVGDAADSRTWFLHLAGAAEDLASVDLAALDGAPLAYIDAYPVIQDVAVAAIRAAASALTLVNIGSTELTAPVQDAMRAHPKIIVQANVDDERHEDAVTIAAGLSNRTGARLTVVTAGAYGAIALSRTGGEFVQVPGFAVQVRHTHCAGAAFSGGLLAALAADLSPREALLWGCASGALRCELPQRAPLPDRQAIQAFLDTRRPVVRPSSPTEDGELDALVDAV</sequence>
<evidence type="ECO:0000256" key="2">
    <source>
        <dbReference type="ARBA" id="ARBA00022777"/>
    </source>
</evidence>
<evidence type="ECO:0000313" key="5">
    <source>
        <dbReference type="EMBL" id="GAA2018811.1"/>
    </source>
</evidence>
<reference evidence="6" key="1">
    <citation type="journal article" date="2019" name="Int. J. Syst. Evol. Microbiol.">
        <title>The Global Catalogue of Microorganisms (GCM) 10K type strain sequencing project: providing services to taxonomists for standard genome sequencing and annotation.</title>
        <authorList>
            <consortium name="The Broad Institute Genomics Platform"/>
            <consortium name="The Broad Institute Genome Sequencing Center for Infectious Disease"/>
            <person name="Wu L."/>
            <person name="Ma J."/>
        </authorList>
    </citation>
    <scope>NUCLEOTIDE SEQUENCE [LARGE SCALE GENOMIC DNA]</scope>
    <source>
        <strain evidence="6">JCM 16014</strain>
    </source>
</reference>
<accession>A0ABN2TSB9</accession>
<dbReference type="EMBL" id="BAAAQN010000006">
    <property type="protein sequence ID" value="GAA2018811.1"/>
    <property type="molecule type" value="Genomic_DNA"/>
</dbReference>
<dbReference type="Gene3D" id="3.40.1190.20">
    <property type="match status" value="1"/>
</dbReference>
<feature type="region of interest" description="Disordered" evidence="3">
    <location>
        <begin position="306"/>
        <end position="325"/>
    </location>
</feature>
<evidence type="ECO:0000256" key="1">
    <source>
        <dbReference type="ARBA" id="ARBA00022679"/>
    </source>
</evidence>
<dbReference type="InterPro" id="IPR011611">
    <property type="entry name" value="PfkB_dom"/>
</dbReference>
<feature type="compositionally biased region" description="Acidic residues" evidence="3">
    <location>
        <begin position="314"/>
        <end position="325"/>
    </location>
</feature>
<evidence type="ECO:0000259" key="4">
    <source>
        <dbReference type="Pfam" id="PF00294"/>
    </source>
</evidence>
<keyword evidence="1" id="KW-0808">Transferase</keyword>
<organism evidence="5 6">
    <name type="scientific">Catenulispora yoronensis</name>
    <dbReference type="NCBI Taxonomy" id="450799"/>
    <lineage>
        <taxon>Bacteria</taxon>
        <taxon>Bacillati</taxon>
        <taxon>Actinomycetota</taxon>
        <taxon>Actinomycetes</taxon>
        <taxon>Catenulisporales</taxon>
        <taxon>Catenulisporaceae</taxon>
        <taxon>Catenulispora</taxon>
    </lineage>
</organism>
<name>A0ABN2TSB9_9ACTN</name>
<proteinExistence type="predicted"/>
<keyword evidence="2" id="KW-0418">Kinase</keyword>
<dbReference type="SUPFAM" id="SSF53613">
    <property type="entry name" value="Ribokinase-like"/>
    <property type="match status" value="1"/>
</dbReference>
<dbReference type="PANTHER" id="PTHR10584">
    <property type="entry name" value="SUGAR KINASE"/>
    <property type="match status" value="1"/>
</dbReference>
<evidence type="ECO:0000256" key="3">
    <source>
        <dbReference type="SAM" id="MobiDB-lite"/>
    </source>
</evidence>
<dbReference type="Proteomes" id="UP001500751">
    <property type="component" value="Unassembled WGS sequence"/>
</dbReference>
<gene>
    <name evidence="5" type="ORF">GCM10009839_13800</name>
</gene>
<keyword evidence="6" id="KW-1185">Reference proteome</keyword>
<dbReference type="PANTHER" id="PTHR10584:SF166">
    <property type="entry name" value="RIBOKINASE"/>
    <property type="match status" value="1"/>
</dbReference>
<dbReference type="InterPro" id="IPR029056">
    <property type="entry name" value="Ribokinase-like"/>
</dbReference>
<dbReference type="Pfam" id="PF00294">
    <property type="entry name" value="PfkB"/>
    <property type="match status" value="1"/>
</dbReference>
<dbReference type="RefSeq" id="WP_344664657.1">
    <property type="nucleotide sequence ID" value="NZ_BAAAQN010000006.1"/>
</dbReference>
<protein>
    <recommendedName>
        <fullName evidence="4">Carbohydrate kinase PfkB domain-containing protein</fullName>
    </recommendedName>
</protein>
<evidence type="ECO:0000313" key="6">
    <source>
        <dbReference type="Proteomes" id="UP001500751"/>
    </source>
</evidence>
<feature type="domain" description="Carbohydrate kinase PfkB" evidence="4">
    <location>
        <begin position="49"/>
        <end position="283"/>
    </location>
</feature>
<comment type="caution">
    <text evidence="5">The sequence shown here is derived from an EMBL/GenBank/DDBJ whole genome shotgun (WGS) entry which is preliminary data.</text>
</comment>